<sequence>MGYGYDPEEVCRFPHPNRSSTDISAHAQWMFLQCPPWSVDFRTPAFCCGTEDEKLCCDWSTYVMNRLGGGRTGVGMGIFVGLLFVAAFAFFLVLCLIFQRCVVAKWERRDQRASASMQMSIKRYLRVSADTVPLKARDTSQDLATSPV</sequence>
<accession>A0A1D1V8P9</accession>
<comment type="caution">
    <text evidence="2">The sequence shown here is derived from an EMBL/GenBank/DDBJ whole genome shotgun (WGS) entry which is preliminary data.</text>
</comment>
<dbReference type="EMBL" id="BDGG01000003">
    <property type="protein sequence ID" value="GAU96422.1"/>
    <property type="molecule type" value="Genomic_DNA"/>
</dbReference>
<organism evidence="2 3">
    <name type="scientific">Ramazzottius varieornatus</name>
    <name type="common">Water bear</name>
    <name type="synonym">Tardigrade</name>
    <dbReference type="NCBI Taxonomy" id="947166"/>
    <lineage>
        <taxon>Eukaryota</taxon>
        <taxon>Metazoa</taxon>
        <taxon>Ecdysozoa</taxon>
        <taxon>Tardigrada</taxon>
        <taxon>Eutardigrada</taxon>
        <taxon>Parachela</taxon>
        <taxon>Hypsibioidea</taxon>
        <taxon>Ramazzottiidae</taxon>
        <taxon>Ramazzottius</taxon>
    </lineage>
</organism>
<keyword evidence="3" id="KW-1185">Reference proteome</keyword>
<feature type="transmembrane region" description="Helical" evidence="1">
    <location>
        <begin position="74"/>
        <end position="98"/>
    </location>
</feature>
<evidence type="ECO:0000256" key="1">
    <source>
        <dbReference type="SAM" id="Phobius"/>
    </source>
</evidence>
<keyword evidence="1" id="KW-1133">Transmembrane helix</keyword>
<evidence type="ECO:0000313" key="2">
    <source>
        <dbReference type="EMBL" id="GAU96422.1"/>
    </source>
</evidence>
<keyword evidence="1" id="KW-0812">Transmembrane</keyword>
<keyword evidence="1" id="KW-0472">Membrane</keyword>
<reference evidence="2 3" key="1">
    <citation type="journal article" date="2016" name="Nat. Commun.">
        <title>Extremotolerant tardigrade genome and improved radiotolerance of human cultured cells by tardigrade-unique protein.</title>
        <authorList>
            <person name="Hashimoto T."/>
            <person name="Horikawa D.D."/>
            <person name="Saito Y."/>
            <person name="Kuwahara H."/>
            <person name="Kozuka-Hata H."/>
            <person name="Shin-I T."/>
            <person name="Minakuchi Y."/>
            <person name="Ohishi K."/>
            <person name="Motoyama A."/>
            <person name="Aizu T."/>
            <person name="Enomoto A."/>
            <person name="Kondo K."/>
            <person name="Tanaka S."/>
            <person name="Hara Y."/>
            <person name="Koshikawa S."/>
            <person name="Sagara H."/>
            <person name="Miura T."/>
            <person name="Yokobori S."/>
            <person name="Miyagawa K."/>
            <person name="Suzuki Y."/>
            <person name="Kubo T."/>
            <person name="Oyama M."/>
            <person name="Kohara Y."/>
            <person name="Fujiyama A."/>
            <person name="Arakawa K."/>
            <person name="Katayama T."/>
            <person name="Toyoda A."/>
            <person name="Kunieda T."/>
        </authorList>
    </citation>
    <scope>NUCLEOTIDE SEQUENCE [LARGE SCALE GENOMIC DNA]</scope>
    <source>
        <strain evidence="2 3">YOKOZUNA-1</strain>
    </source>
</reference>
<name>A0A1D1V8P9_RAMVA</name>
<dbReference type="AlphaFoldDB" id="A0A1D1V8P9"/>
<dbReference type="Proteomes" id="UP000186922">
    <property type="component" value="Unassembled WGS sequence"/>
</dbReference>
<gene>
    <name evidence="2" type="primary">RvY_07873</name>
    <name evidence="2" type="synonym">RvY_07873.1</name>
    <name evidence="2" type="ORF">RvY_07873-1</name>
</gene>
<protein>
    <submittedName>
        <fullName evidence="2">Uncharacterized protein</fullName>
    </submittedName>
</protein>
<proteinExistence type="predicted"/>
<evidence type="ECO:0000313" key="3">
    <source>
        <dbReference type="Proteomes" id="UP000186922"/>
    </source>
</evidence>